<dbReference type="InterPro" id="IPR008489">
    <property type="entry name" value="DUF771"/>
</dbReference>
<organism evidence="1 2">
    <name type="scientific">Pallidibacillus thermolactis</name>
    <dbReference type="NCBI Taxonomy" id="251051"/>
    <lineage>
        <taxon>Bacteria</taxon>
        <taxon>Bacillati</taxon>
        <taxon>Bacillota</taxon>
        <taxon>Bacilli</taxon>
        <taxon>Bacillales</taxon>
        <taxon>Bacillaceae</taxon>
        <taxon>Pallidibacillus</taxon>
    </lineage>
</organism>
<reference evidence="1 2" key="1">
    <citation type="submission" date="2022-10" db="EMBL/GenBank/DDBJ databases">
        <title>Description of Fervidibacillus gen. nov. in the family Fervidibacillaceae fam. nov. with two species, Fervidibacillus albus sp. nov., and Fervidibacillus halotolerans sp. nov., isolated from tidal flat sediments.</title>
        <authorList>
            <person name="Kwon K.K."/>
            <person name="Yang S.-H."/>
        </authorList>
    </citation>
    <scope>NUCLEOTIDE SEQUENCE [LARGE SCALE GENOMIC DNA]</scope>
    <source>
        <strain evidence="1 2">DSM 23332</strain>
    </source>
</reference>
<dbReference type="RefSeq" id="WP_263062365.1">
    <property type="nucleotide sequence ID" value="NZ_JAOUSE010000077.1"/>
</dbReference>
<evidence type="ECO:0000313" key="2">
    <source>
        <dbReference type="Proteomes" id="UP001208656"/>
    </source>
</evidence>
<protein>
    <submittedName>
        <fullName evidence="1">DUF771 domain-containing protein</fullName>
    </submittedName>
</protein>
<sequence length="106" mass="12528">MQLLTVNLSIPIPADSVLISKIQLEEFKRAQLEGVYWTMKDLQKRINKKSEWIKTHILYPEKFRKILDSDNGGFVYYPKSQGQSWTFLATKMSKFLDDNFDKFFSI</sequence>
<accession>A0ABT2WJC0</accession>
<keyword evidence="2" id="KW-1185">Reference proteome</keyword>
<gene>
    <name evidence="1" type="ORF">OEV82_15365</name>
</gene>
<dbReference type="EMBL" id="JAOUSE010000077">
    <property type="protein sequence ID" value="MCU9595788.1"/>
    <property type="molecule type" value="Genomic_DNA"/>
</dbReference>
<name>A0ABT2WJC0_9BACI</name>
<dbReference type="Proteomes" id="UP001208656">
    <property type="component" value="Unassembled WGS sequence"/>
</dbReference>
<evidence type="ECO:0000313" key="1">
    <source>
        <dbReference type="EMBL" id="MCU9595788.1"/>
    </source>
</evidence>
<dbReference type="Pfam" id="PF05595">
    <property type="entry name" value="DUF771"/>
    <property type="match status" value="1"/>
</dbReference>
<comment type="caution">
    <text evidence="1">The sequence shown here is derived from an EMBL/GenBank/DDBJ whole genome shotgun (WGS) entry which is preliminary data.</text>
</comment>
<proteinExistence type="predicted"/>